<evidence type="ECO:0000256" key="3">
    <source>
        <dbReference type="ARBA" id="ARBA00022676"/>
    </source>
</evidence>
<dbReference type="PANTHER" id="PTHR43179">
    <property type="entry name" value="RHAMNOSYLTRANSFERASE WBBL"/>
    <property type="match status" value="1"/>
</dbReference>
<reference evidence="6 7" key="1">
    <citation type="submission" date="2012-02" db="EMBL/GenBank/DDBJ databases">
        <title>Whole genome shotgun sequence of Mobilicoccus pelagius NBRC 104925.</title>
        <authorList>
            <person name="Yoshida Y."/>
            <person name="Hosoyama A."/>
            <person name="Tsuchikane K."/>
            <person name="Katsumata H."/>
            <person name="Yamazaki S."/>
            <person name="Fujita N."/>
        </authorList>
    </citation>
    <scope>NUCLEOTIDE SEQUENCE [LARGE SCALE GENOMIC DNA]</scope>
    <source>
        <strain evidence="6 7">NBRC 104925</strain>
    </source>
</reference>
<evidence type="ECO:0000313" key="7">
    <source>
        <dbReference type="Proteomes" id="UP000004367"/>
    </source>
</evidence>
<dbReference type="eggNOG" id="COG1216">
    <property type="taxonomic scope" value="Bacteria"/>
</dbReference>
<dbReference type="InterPro" id="IPR001173">
    <property type="entry name" value="Glyco_trans_2-like"/>
</dbReference>
<accession>H5UMQ4</accession>
<evidence type="ECO:0000256" key="1">
    <source>
        <dbReference type="ARBA" id="ARBA00004776"/>
    </source>
</evidence>
<gene>
    <name evidence="6" type="ORF">MOPEL_003_00350</name>
</gene>
<feature type="domain" description="Glycosyltransferase 2-like" evidence="5">
    <location>
        <begin position="9"/>
        <end position="176"/>
    </location>
</feature>
<dbReference type="GO" id="GO:0016757">
    <property type="term" value="F:glycosyltransferase activity"/>
    <property type="evidence" value="ECO:0007669"/>
    <property type="project" value="UniProtKB-KW"/>
</dbReference>
<dbReference type="AlphaFoldDB" id="H5UMQ4"/>
<keyword evidence="7" id="KW-1185">Reference proteome</keyword>
<dbReference type="EMBL" id="BAFE01000003">
    <property type="protein sequence ID" value="GAB47012.1"/>
    <property type="molecule type" value="Genomic_DNA"/>
</dbReference>
<name>H5UMQ4_9MICO</name>
<dbReference type="OrthoDB" id="3180470at2"/>
<dbReference type="STRING" id="1089455.MOPEL_003_00350"/>
<evidence type="ECO:0000259" key="5">
    <source>
        <dbReference type="Pfam" id="PF00535"/>
    </source>
</evidence>
<sequence length="309" mass="33179">MNPMESVVIAVPTYRRPELLARLLRSLRHEVADTGVLLVLGDNDPDRGDAERVVDSSDLRDACEVACIPVRQPGVAEVRNALVRAATRLRPGWEWLVMLDDDGHVPPGWLTTITTAAREGGADVTAGPVLGDLPAGASRLAHNSLYAGRTRHPSGPVAMLNGAQNIVVRRRILERIGDPWFPTHLGRAGGEDHFFFRAVLDQGGTLAWCDEAPVTEPTPADRLTAGALLRRAYRSNLVGTQTDLAFHGPVLTSRRLAVDAGWLLRKTASAAVRRDRDGLAEALLGSASIAGRAAGFVRRTPPDASHTGC</sequence>
<evidence type="ECO:0000256" key="4">
    <source>
        <dbReference type="ARBA" id="ARBA00022679"/>
    </source>
</evidence>
<proteinExistence type="inferred from homology"/>
<comment type="similarity">
    <text evidence="2">Belongs to the glycosyltransferase 2 family.</text>
</comment>
<organism evidence="6 7">
    <name type="scientific">Mobilicoccus pelagius NBRC 104925</name>
    <dbReference type="NCBI Taxonomy" id="1089455"/>
    <lineage>
        <taxon>Bacteria</taxon>
        <taxon>Bacillati</taxon>
        <taxon>Actinomycetota</taxon>
        <taxon>Actinomycetes</taxon>
        <taxon>Micrococcales</taxon>
        <taxon>Dermatophilaceae</taxon>
        <taxon>Mobilicoccus</taxon>
    </lineage>
</organism>
<comment type="pathway">
    <text evidence="1">Cell wall biogenesis; cell wall polysaccharide biosynthesis.</text>
</comment>
<dbReference type="InterPro" id="IPR029044">
    <property type="entry name" value="Nucleotide-diphossugar_trans"/>
</dbReference>
<evidence type="ECO:0000313" key="6">
    <source>
        <dbReference type="EMBL" id="GAB47012.1"/>
    </source>
</evidence>
<keyword evidence="4 6" id="KW-0808">Transferase</keyword>
<dbReference type="CDD" id="cd00761">
    <property type="entry name" value="Glyco_tranf_GTA_type"/>
    <property type="match status" value="1"/>
</dbReference>
<dbReference type="Pfam" id="PF00535">
    <property type="entry name" value="Glycos_transf_2"/>
    <property type="match status" value="1"/>
</dbReference>
<dbReference type="SUPFAM" id="SSF53448">
    <property type="entry name" value="Nucleotide-diphospho-sugar transferases"/>
    <property type="match status" value="1"/>
</dbReference>
<keyword evidence="3" id="KW-0328">Glycosyltransferase</keyword>
<dbReference type="PANTHER" id="PTHR43179:SF12">
    <property type="entry name" value="GALACTOFURANOSYLTRANSFERASE GLFT2"/>
    <property type="match status" value="1"/>
</dbReference>
<protein>
    <submittedName>
        <fullName evidence="6">Putative glycosyltransferase</fullName>
    </submittedName>
</protein>
<comment type="caution">
    <text evidence="6">The sequence shown here is derived from an EMBL/GenBank/DDBJ whole genome shotgun (WGS) entry which is preliminary data.</text>
</comment>
<dbReference type="Gene3D" id="3.90.550.10">
    <property type="entry name" value="Spore Coat Polysaccharide Biosynthesis Protein SpsA, Chain A"/>
    <property type="match status" value="1"/>
</dbReference>
<evidence type="ECO:0000256" key="2">
    <source>
        <dbReference type="ARBA" id="ARBA00006739"/>
    </source>
</evidence>
<dbReference type="Proteomes" id="UP000004367">
    <property type="component" value="Unassembled WGS sequence"/>
</dbReference>